<evidence type="ECO:0000313" key="3">
    <source>
        <dbReference type="Proteomes" id="UP001431199"/>
    </source>
</evidence>
<dbReference type="RefSeq" id="WP_158574515.1">
    <property type="nucleotide sequence ID" value="NZ_JAODBU010000007.1"/>
</dbReference>
<comment type="caution">
    <text evidence="2">The sequence shown here is derived from an EMBL/GenBank/DDBJ whole genome shotgun (WGS) entry which is preliminary data.</text>
</comment>
<dbReference type="Proteomes" id="UP001431199">
    <property type="component" value="Unassembled WGS sequence"/>
</dbReference>
<evidence type="ECO:0000256" key="1">
    <source>
        <dbReference type="SAM" id="Phobius"/>
    </source>
</evidence>
<name>A0ABT2M0I4_9FIRM</name>
<dbReference type="InterPro" id="IPR021215">
    <property type="entry name" value="DUF2752"/>
</dbReference>
<keyword evidence="1" id="KW-0472">Membrane</keyword>
<gene>
    <name evidence="2" type="ORF">N5B56_08090</name>
</gene>
<keyword evidence="3" id="KW-1185">Reference proteome</keyword>
<dbReference type="EMBL" id="JAODBU010000007">
    <property type="protein sequence ID" value="MCT7399040.1"/>
    <property type="molecule type" value="Genomic_DNA"/>
</dbReference>
<keyword evidence="1" id="KW-0812">Transmembrane</keyword>
<keyword evidence="1" id="KW-1133">Transmembrane helix</keyword>
<reference evidence="2" key="1">
    <citation type="submission" date="2022-09" db="EMBL/GenBank/DDBJ databases">
        <title>Eubacterium sp. LFL-14 isolated from human feces.</title>
        <authorList>
            <person name="Liu F."/>
        </authorList>
    </citation>
    <scope>NUCLEOTIDE SEQUENCE</scope>
    <source>
        <strain evidence="2">LFL-14</strain>
    </source>
</reference>
<feature type="transmembrane region" description="Helical" evidence="1">
    <location>
        <begin position="102"/>
        <end position="123"/>
    </location>
</feature>
<sequence>MINEIKKIINNIFKDIKKYYPLISCVIIYIFITSLIFNDICPSKILFKISCPGCGLTRGSISLLTGHFKAAMHYNAAAVIWDIGIAMMFVQRYILEKKYKYMDYYWIVCCGLTIVYYIIRMIYYTPAGFPI</sequence>
<accession>A0ABT2M0I4</accession>
<dbReference type="Pfam" id="PF10825">
    <property type="entry name" value="DUF2752"/>
    <property type="match status" value="1"/>
</dbReference>
<proteinExistence type="predicted"/>
<evidence type="ECO:0000313" key="2">
    <source>
        <dbReference type="EMBL" id="MCT7399040.1"/>
    </source>
</evidence>
<organism evidence="2 3">
    <name type="scientific">Eubacterium album</name>
    <dbReference type="NCBI Taxonomy" id="2978477"/>
    <lineage>
        <taxon>Bacteria</taxon>
        <taxon>Bacillati</taxon>
        <taxon>Bacillota</taxon>
        <taxon>Clostridia</taxon>
        <taxon>Eubacteriales</taxon>
        <taxon>Eubacteriaceae</taxon>
        <taxon>Eubacterium</taxon>
    </lineage>
</organism>
<feature type="transmembrane region" description="Helical" evidence="1">
    <location>
        <begin position="20"/>
        <end position="37"/>
    </location>
</feature>
<feature type="transmembrane region" description="Helical" evidence="1">
    <location>
        <begin position="72"/>
        <end position="90"/>
    </location>
</feature>
<protein>
    <submittedName>
        <fullName evidence="2">DUF2752 domain-containing protein</fullName>
    </submittedName>
</protein>